<evidence type="ECO:0000313" key="1">
    <source>
        <dbReference type="EMBL" id="PMD26238.1"/>
    </source>
</evidence>
<dbReference type="Proteomes" id="UP000235672">
    <property type="component" value="Unassembled WGS sequence"/>
</dbReference>
<keyword evidence="2" id="KW-1185">Reference proteome</keyword>
<reference evidence="1 2" key="1">
    <citation type="submission" date="2016-05" db="EMBL/GenBank/DDBJ databases">
        <title>A degradative enzymes factory behind the ericoid mycorrhizal symbiosis.</title>
        <authorList>
            <consortium name="DOE Joint Genome Institute"/>
            <person name="Martino E."/>
            <person name="Morin E."/>
            <person name="Grelet G."/>
            <person name="Kuo A."/>
            <person name="Kohler A."/>
            <person name="Daghino S."/>
            <person name="Barry K."/>
            <person name="Choi C."/>
            <person name="Cichocki N."/>
            <person name="Clum A."/>
            <person name="Copeland A."/>
            <person name="Hainaut M."/>
            <person name="Haridas S."/>
            <person name="Labutti K."/>
            <person name="Lindquist E."/>
            <person name="Lipzen A."/>
            <person name="Khouja H.-R."/>
            <person name="Murat C."/>
            <person name="Ohm R."/>
            <person name="Olson A."/>
            <person name="Spatafora J."/>
            <person name="Veneault-Fourrey C."/>
            <person name="Henrissat B."/>
            <person name="Grigoriev I."/>
            <person name="Martin F."/>
            <person name="Perotto S."/>
        </authorList>
    </citation>
    <scope>NUCLEOTIDE SEQUENCE [LARGE SCALE GENOMIC DNA]</scope>
    <source>
        <strain evidence="1 2">UAMH 7357</strain>
    </source>
</reference>
<feature type="non-terminal residue" evidence="1">
    <location>
        <position position="1"/>
    </location>
</feature>
<evidence type="ECO:0008006" key="3">
    <source>
        <dbReference type="Google" id="ProtNLM"/>
    </source>
</evidence>
<organism evidence="1 2">
    <name type="scientific">Hyaloscypha hepaticicola</name>
    <dbReference type="NCBI Taxonomy" id="2082293"/>
    <lineage>
        <taxon>Eukaryota</taxon>
        <taxon>Fungi</taxon>
        <taxon>Dikarya</taxon>
        <taxon>Ascomycota</taxon>
        <taxon>Pezizomycotina</taxon>
        <taxon>Leotiomycetes</taxon>
        <taxon>Helotiales</taxon>
        <taxon>Hyaloscyphaceae</taxon>
        <taxon>Hyaloscypha</taxon>
    </lineage>
</organism>
<dbReference type="STRING" id="1745343.A0A2J6QIY4"/>
<dbReference type="EMBL" id="KZ613468">
    <property type="protein sequence ID" value="PMD26238.1"/>
    <property type="molecule type" value="Genomic_DNA"/>
</dbReference>
<name>A0A2J6QIY4_9HELO</name>
<proteinExistence type="predicted"/>
<feature type="non-terminal residue" evidence="1">
    <location>
        <position position="177"/>
    </location>
</feature>
<protein>
    <recommendedName>
        <fullName evidence="3">Lipocalin-like domain-containing protein</fullName>
    </recommendedName>
</protein>
<dbReference type="AlphaFoldDB" id="A0A2J6QIY4"/>
<accession>A0A2J6QIY4</accession>
<gene>
    <name evidence="1" type="ORF">NA56DRAFT_550533</name>
</gene>
<sequence>ILLRSPRKYNLAPPSEWTAPPLEWLEGTWSVTHSTLPMWRKAKNVRITYKILPGELLDDTVESVPTQKSWMPQPREIKGVDTPDGEGAWAWRGRGLLKVASSRWEVLGWGERGGERWVVTWFAPSLFTPAGVDVYSSRKEGISEGLFREVKGALKQLEAKEVAELCKNEMMAVKIEY</sequence>
<evidence type="ECO:0000313" key="2">
    <source>
        <dbReference type="Proteomes" id="UP000235672"/>
    </source>
</evidence>
<dbReference type="OrthoDB" id="9975758at2759"/>